<proteinExistence type="predicted"/>
<evidence type="ECO:0000313" key="1">
    <source>
        <dbReference type="EMBL" id="WXB93883.1"/>
    </source>
</evidence>
<gene>
    <name evidence="1" type="ORF">WDJ61_04425</name>
</gene>
<name>A0ABZ2N822_9BACI</name>
<dbReference type="EMBL" id="CP147404">
    <property type="protein sequence ID" value="WXB93883.1"/>
    <property type="molecule type" value="Genomic_DNA"/>
</dbReference>
<organism evidence="1 2">
    <name type="scientific">Bacillus kandeliae</name>
    <dbReference type="NCBI Taxonomy" id="3129297"/>
    <lineage>
        <taxon>Bacteria</taxon>
        <taxon>Bacillati</taxon>
        <taxon>Bacillota</taxon>
        <taxon>Bacilli</taxon>
        <taxon>Bacillales</taxon>
        <taxon>Bacillaceae</taxon>
        <taxon>Bacillus</taxon>
    </lineage>
</organism>
<protein>
    <submittedName>
        <fullName evidence="1">DUF5309 family protein</fullName>
    </submittedName>
</protein>
<reference evidence="1 2" key="1">
    <citation type="submission" date="2024-02" db="EMBL/GenBank/DDBJ databases">
        <title>Seven novel Bacillus-like species.</title>
        <authorList>
            <person name="Liu G."/>
        </authorList>
    </citation>
    <scope>NUCLEOTIDE SEQUENCE [LARGE SCALE GENOMIC DNA]</scope>
    <source>
        <strain evidence="1 2">FJAT-52991</strain>
    </source>
</reference>
<dbReference type="Proteomes" id="UP001387364">
    <property type="component" value="Chromosome"/>
</dbReference>
<accession>A0ABZ2N822</accession>
<dbReference type="InterPro" id="IPR035198">
    <property type="entry name" value="SU10_MCP"/>
</dbReference>
<evidence type="ECO:0000313" key="2">
    <source>
        <dbReference type="Proteomes" id="UP001387364"/>
    </source>
</evidence>
<dbReference type="Pfam" id="PF17236">
    <property type="entry name" value="SU10_MCP"/>
    <property type="match status" value="1"/>
</dbReference>
<keyword evidence="2" id="KW-1185">Reference proteome</keyword>
<dbReference type="RefSeq" id="WP_338753419.1">
    <property type="nucleotide sequence ID" value="NZ_CP147404.1"/>
</dbReference>
<sequence length="363" mass="40347">MTLIYNQDLIGKKQSVVDEILLLNPNQTPMINLLGFSEPVTATTHVWYEDEVFATKSTVTTAAAADVTELVVADVEAFRGDIVVKVDEELMLVQSVDPAAKKITVVRGYSGTTPVAIKANTEIEVLFVRGEEGAEARQARYKQRQRAENYTQIFDESVEVSGTAETVAQYGISNLYEYEKAKKELELALQLEKAVINGIMFDDGKVRQMRGIRNFIQTNVTDAANADITIQMLNDISQAVYSKGGFASGGQYAFVVPAKQKRKISDLQNDKLRLVQSETARGQVVDYIVNDFGKFQVVMNDNLKSDELLFIDTNRIKIRPLGDRAFHHKLLGVTGDRTQGMLVGEYSLELTQEKAHARIKGLA</sequence>